<protein>
    <submittedName>
        <fullName evidence="1">Uncharacterized protein</fullName>
    </submittedName>
</protein>
<evidence type="ECO:0000313" key="2">
    <source>
        <dbReference type="Proteomes" id="UP001355206"/>
    </source>
</evidence>
<dbReference type="Proteomes" id="UP001355206">
    <property type="component" value="Unassembled WGS sequence"/>
</dbReference>
<organism evidence="1 2">
    <name type="scientific">Methylobacterium oryzae</name>
    <dbReference type="NCBI Taxonomy" id="334852"/>
    <lineage>
        <taxon>Bacteria</taxon>
        <taxon>Pseudomonadati</taxon>
        <taxon>Pseudomonadota</taxon>
        <taxon>Alphaproteobacteria</taxon>
        <taxon>Hyphomicrobiales</taxon>
        <taxon>Methylobacteriaceae</taxon>
        <taxon>Methylobacterium</taxon>
    </lineage>
</organism>
<gene>
    <name evidence="1" type="ORF">MOTC310_09590</name>
</gene>
<reference evidence="1 2" key="1">
    <citation type="journal article" date="2012" name="Genet. Mol. Biol.">
        <title>Analysis of 16S rRNA and mxaF genes revealing insights into Methylobacterium niche-specific plant association.</title>
        <authorList>
            <person name="Dourado M.N."/>
            <person name="Andreote F.D."/>
            <person name="Dini-Andreote F."/>
            <person name="Conti R."/>
            <person name="Araujo J.M."/>
            <person name="Araujo W.L."/>
        </authorList>
    </citation>
    <scope>NUCLEOTIDE SEQUENCE [LARGE SCALE GENOMIC DNA]</scope>
    <source>
        <strain evidence="1 2">TC3-10</strain>
    </source>
</reference>
<dbReference type="EMBL" id="MLCA01000003">
    <property type="protein sequence ID" value="MEE7490709.1"/>
    <property type="molecule type" value="Genomic_DNA"/>
</dbReference>
<name>A0ABU7TLK2_9HYPH</name>
<keyword evidence="2" id="KW-1185">Reference proteome</keyword>
<comment type="caution">
    <text evidence="1">The sequence shown here is derived from an EMBL/GenBank/DDBJ whole genome shotgun (WGS) entry which is preliminary data.</text>
</comment>
<sequence>MATERERSSVRSQALSRGQRLPSLVGSAALLRHTLKMASDGIGVEASSLLEAISTLPAIPCLLQPRWRTSGSATLGLQLLQSLLARTFELRFRHFTGIDMARQLLAIRQRFLFPRAQGDACSRGCLGTFGPFHAADAVRVALSLEPSHFLPESCRTPRFYGGLLWS</sequence>
<proteinExistence type="predicted"/>
<accession>A0ABU7TLK2</accession>
<evidence type="ECO:0000313" key="1">
    <source>
        <dbReference type="EMBL" id="MEE7490709.1"/>
    </source>
</evidence>